<keyword evidence="3 7" id="KW-0812">Transmembrane</keyword>
<comment type="caution">
    <text evidence="8">The sequence shown here is derived from an EMBL/GenBank/DDBJ whole genome shotgun (WGS) entry which is preliminary data.</text>
</comment>
<dbReference type="GO" id="GO:0005789">
    <property type="term" value="C:endoplasmic reticulum membrane"/>
    <property type="evidence" value="ECO:0007669"/>
    <property type="project" value="UniProtKB-SubCell"/>
</dbReference>
<dbReference type="GO" id="GO:0016788">
    <property type="term" value="F:hydrolase activity, acting on ester bonds"/>
    <property type="evidence" value="ECO:0007669"/>
    <property type="project" value="TreeGrafter"/>
</dbReference>
<dbReference type="OrthoDB" id="419770at2759"/>
<sequence length="329" mass="38705">MVSGRRLQWVITLFVVTLCLTCYLSTVPGVSASSGDRSPVFRQCCENCESTLCHDQSNRKPLPLGLRLLFWNCPQNCQYECMQTITQEAKLQGERIHQYFGKWPFYRFLGIQEPASTVFSLLNGYAHWSHWSVLRSELHPNYYMRPWYLMYLVVNVNTWLWSTVFHMRDFGWTEKMDYFSAGFSVLFMLLVAVIRNLRLDWRKSPQAVKSIVGLHLVAFLAHVSYLTFWKFDYGYNMLANVLVGLLCNIMWVTWSWRHRSSHPMAWRPTLCVLLISAAMSLELFDFPPFLGILDAHSLWHASTIPIIFMFYNFVRCDADWDYKVLHLKK</sequence>
<dbReference type="PANTHER" id="PTHR13148:SF0">
    <property type="entry name" value="POST-GPI ATTACHMENT TO PROTEINS FACTOR 3"/>
    <property type="match status" value="1"/>
</dbReference>
<feature type="transmembrane region" description="Helical" evidence="7">
    <location>
        <begin position="265"/>
        <end position="284"/>
    </location>
</feature>
<feature type="transmembrane region" description="Helical" evidence="7">
    <location>
        <begin position="178"/>
        <end position="195"/>
    </location>
</feature>
<comment type="subcellular location">
    <subcellularLocation>
        <location evidence="1">Endomembrane system</location>
        <topology evidence="1">Multi-pass membrane protein</topology>
    </subcellularLocation>
    <subcellularLocation>
        <location evidence="7">Endoplasmic reticulum membrane</location>
        <topology evidence="7">Multi-pass membrane protein</topology>
    </subcellularLocation>
</comment>
<comment type="similarity">
    <text evidence="7">Belongs to the PGAP3 family.</text>
</comment>
<keyword evidence="6 7" id="KW-0472">Membrane</keyword>
<feature type="transmembrane region" description="Helical" evidence="7">
    <location>
        <begin position="147"/>
        <end position="166"/>
    </location>
</feature>
<feature type="transmembrane region" description="Helical" evidence="7">
    <location>
        <begin position="296"/>
        <end position="314"/>
    </location>
</feature>
<dbReference type="Proteomes" id="UP001150925">
    <property type="component" value="Unassembled WGS sequence"/>
</dbReference>
<keyword evidence="2 7" id="KW-0337">GPI-anchor biosynthesis</keyword>
<evidence type="ECO:0000256" key="4">
    <source>
        <dbReference type="ARBA" id="ARBA00022729"/>
    </source>
</evidence>
<evidence type="ECO:0000256" key="3">
    <source>
        <dbReference type="ARBA" id="ARBA00022692"/>
    </source>
</evidence>
<dbReference type="GO" id="GO:0006506">
    <property type="term" value="P:GPI anchor biosynthetic process"/>
    <property type="evidence" value="ECO:0007669"/>
    <property type="project" value="UniProtKB-KW"/>
</dbReference>
<feature type="transmembrane region" description="Helical" evidence="7">
    <location>
        <begin position="7"/>
        <end position="26"/>
    </location>
</feature>
<keyword evidence="7" id="KW-0256">Endoplasmic reticulum</keyword>
<dbReference type="InterPro" id="IPR007217">
    <property type="entry name" value="Per1-like"/>
</dbReference>
<reference evidence="8" key="1">
    <citation type="submission" date="2022-07" db="EMBL/GenBank/DDBJ databases">
        <title>Phylogenomic reconstructions and comparative analyses of Kickxellomycotina fungi.</title>
        <authorList>
            <person name="Reynolds N.K."/>
            <person name="Stajich J.E."/>
            <person name="Barry K."/>
            <person name="Grigoriev I.V."/>
            <person name="Crous P."/>
            <person name="Smith M.E."/>
        </authorList>
    </citation>
    <scope>NUCLEOTIDE SEQUENCE</scope>
    <source>
        <strain evidence="8">RSA 1196</strain>
    </source>
</reference>
<keyword evidence="4" id="KW-0732">Signal</keyword>
<feature type="transmembrane region" description="Helical" evidence="7">
    <location>
        <begin position="207"/>
        <end position="227"/>
    </location>
</feature>
<accession>A0A9W8AYW4</accession>
<evidence type="ECO:0000256" key="5">
    <source>
        <dbReference type="ARBA" id="ARBA00022989"/>
    </source>
</evidence>
<evidence type="ECO:0000313" key="8">
    <source>
        <dbReference type="EMBL" id="KAJ1968045.1"/>
    </source>
</evidence>
<dbReference type="AlphaFoldDB" id="A0A9W8AYW4"/>
<feature type="transmembrane region" description="Helical" evidence="7">
    <location>
        <begin position="233"/>
        <end position="253"/>
    </location>
</feature>
<keyword evidence="5 7" id="KW-1133">Transmembrane helix</keyword>
<organism evidence="8 9">
    <name type="scientific">Dispira parvispora</name>
    <dbReference type="NCBI Taxonomy" id="1520584"/>
    <lineage>
        <taxon>Eukaryota</taxon>
        <taxon>Fungi</taxon>
        <taxon>Fungi incertae sedis</taxon>
        <taxon>Zoopagomycota</taxon>
        <taxon>Kickxellomycotina</taxon>
        <taxon>Dimargaritomycetes</taxon>
        <taxon>Dimargaritales</taxon>
        <taxon>Dimargaritaceae</taxon>
        <taxon>Dispira</taxon>
    </lineage>
</organism>
<evidence type="ECO:0000256" key="7">
    <source>
        <dbReference type="RuleBase" id="RU365066"/>
    </source>
</evidence>
<comment type="function">
    <text evidence="7">Involved in the lipid remodeling steps of GPI-anchor maturation.</text>
</comment>
<evidence type="ECO:0000313" key="9">
    <source>
        <dbReference type="Proteomes" id="UP001150925"/>
    </source>
</evidence>
<evidence type="ECO:0000256" key="1">
    <source>
        <dbReference type="ARBA" id="ARBA00004127"/>
    </source>
</evidence>
<gene>
    <name evidence="8" type="ORF">IWQ62_001485</name>
</gene>
<proteinExistence type="inferred from homology"/>
<dbReference type="Pfam" id="PF04080">
    <property type="entry name" value="Per1"/>
    <property type="match status" value="1"/>
</dbReference>
<keyword evidence="9" id="KW-1185">Reference proteome</keyword>
<dbReference type="PANTHER" id="PTHR13148">
    <property type="entry name" value="PER1-RELATED"/>
    <property type="match status" value="1"/>
</dbReference>
<evidence type="ECO:0000256" key="2">
    <source>
        <dbReference type="ARBA" id="ARBA00022502"/>
    </source>
</evidence>
<protein>
    <recommendedName>
        <fullName evidence="7">Post-GPI attachment to proteins factor 3</fullName>
    </recommendedName>
</protein>
<name>A0A9W8AYW4_9FUNG</name>
<evidence type="ECO:0000256" key="6">
    <source>
        <dbReference type="ARBA" id="ARBA00023136"/>
    </source>
</evidence>
<dbReference type="EMBL" id="JANBPY010000240">
    <property type="protein sequence ID" value="KAJ1968045.1"/>
    <property type="molecule type" value="Genomic_DNA"/>
</dbReference>